<protein>
    <submittedName>
        <fullName evidence="1">Uncharacterized protein</fullName>
    </submittedName>
</protein>
<evidence type="ECO:0000313" key="2">
    <source>
        <dbReference type="Proteomes" id="UP001207468"/>
    </source>
</evidence>
<dbReference type="EMBL" id="JAGFNK010000023">
    <property type="protein sequence ID" value="KAI9511363.1"/>
    <property type="molecule type" value="Genomic_DNA"/>
</dbReference>
<evidence type="ECO:0000313" key="1">
    <source>
        <dbReference type="EMBL" id="KAI9511363.1"/>
    </source>
</evidence>
<proteinExistence type="predicted"/>
<gene>
    <name evidence="1" type="ORF">F5148DRAFT_1274310</name>
</gene>
<keyword evidence="2" id="KW-1185">Reference proteome</keyword>
<sequence>MSEAYVLVTLPFATLTSSPTSDGPTTFAGQLALEYVTFNIPSVNAASTTPTRDVLLVLRIDNGAFEAPLDPQRALTVSVLPPSGARRYVFHATTDDAEFTVELPPVTPENADNVDLFHSVLVGYAADPSALGEAPTGTSTRGGGADQIVNAPPAAEVARADEDLRGRFVLMNEDNGEIVGALDGSIRVREDPSLGEKGHEQDPVVVELPEDADALDDLGEVLVRTIPPEDRDWMLKGAVFISHAISGTTTLLTSAMTTASNYYIAHSTHAAPLPSSSGTSTAPDAPPSRTLLLLQSPTTRKHLTRIHTVSGGAVKLSHRAAAAVESLIQRTVADADKPPLPLRGRSPSPAAAAARSPDDKPPLPPRYSKPSLSPSPSPSRSPSPKFSPLSPQSRSSTPSQSNAAPLRTRTRVALSAAIILSSLAESSVRLVDAGGAAVAAAVSSKYGATAGDNVLLATGTMRNVVLVYTDMRGLGRRAIVRRTAKSWVKGRVAKAREEAAGSRK</sequence>
<organism evidence="1 2">
    <name type="scientific">Russula earlei</name>
    <dbReference type="NCBI Taxonomy" id="71964"/>
    <lineage>
        <taxon>Eukaryota</taxon>
        <taxon>Fungi</taxon>
        <taxon>Dikarya</taxon>
        <taxon>Basidiomycota</taxon>
        <taxon>Agaricomycotina</taxon>
        <taxon>Agaricomycetes</taxon>
        <taxon>Russulales</taxon>
        <taxon>Russulaceae</taxon>
        <taxon>Russula</taxon>
    </lineage>
</organism>
<reference evidence="1" key="1">
    <citation type="submission" date="2021-03" db="EMBL/GenBank/DDBJ databases">
        <title>Evolutionary priming and transition to the ectomycorrhizal habit in an iconic lineage of mushroom-forming fungi: is preadaptation a requirement?</title>
        <authorList>
            <consortium name="DOE Joint Genome Institute"/>
            <person name="Looney B.P."/>
            <person name="Miyauchi S."/>
            <person name="Morin E."/>
            <person name="Drula E."/>
            <person name="Courty P.E."/>
            <person name="Chicoki N."/>
            <person name="Fauchery L."/>
            <person name="Kohler A."/>
            <person name="Kuo A."/>
            <person name="LaButti K."/>
            <person name="Pangilinan J."/>
            <person name="Lipzen A."/>
            <person name="Riley R."/>
            <person name="Andreopoulos W."/>
            <person name="He G."/>
            <person name="Johnson J."/>
            <person name="Barry K.W."/>
            <person name="Grigoriev I.V."/>
            <person name="Nagy L."/>
            <person name="Hibbett D."/>
            <person name="Henrissat B."/>
            <person name="Matheny P.B."/>
            <person name="Labbe J."/>
            <person name="Martin A.F."/>
        </authorList>
    </citation>
    <scope>NUCLEOTIDE SEQUENCE</scope>
    <source>
        <strain evidence="1">BPL698</strain>
    </source>
</reference>
<accession>A0ACC0UI81</accession>
<comment type="caution">
    <text evidence="1">The sequence shown here is derived from an EMBL/GenBank/DDBJ whole genome shotgun (WGS) entry which is preliminary data.</text>
</comment>
<dbReference type="Proteomes" id="UP001207468">
    <property type="component" value="Unassembled WGS sequence"/>
</dbReference>
<name>A0ACC0UI81_9AGAM</name>